<evidence type="ECO:0000256" key="1">
    <source>
        <dbReference type="SAM" id="Phobius"/>
    </source>
</evidence>
<organism evidence="2 3">
    <name type="scientific">Longimicrobium terrae</name>
    <dbReference type="NCBI Taxonomy" id="1639882"/>
    <lineage>
        <taxon>Bacteria</taxon>
        <taxon>Pseudomonadati</taxon>
        <taxon>Gemmatimonadota</taxon>
        <taxon>Longimicrobiia</taxon>
        <taxon>Longimicrobiales</taxon>
        <taxon>Longimicrobiaceae</taxon>
        <taxon>Longimicrobium</taxon>
    </lineage>
</organism>
<dbReference type="RefSeq" id="WP_170034131.1">
    <property type="nucleotide sequence ID" value="NZ_JABDTL010000001.1"/>
</dbReference>
<keyword evidence="1" id="KW-0812">Transmembrane</keyword>
<gene>
    <name evidence="2" type="ORF">HNQ61_005278</name>
</gene>
<dbReference type="EMBL" id="JACHIA010000026">
    <property type="protein sequence ID" value="MBB6073607.1"/>
    <property type="molecule type" value="Genomic_DNA"/>
</dbReference>
<feature type="transmembrane region" description="Helical" evidence="1">
    <location>
        <begin position="105"/>
        <end position="123"/>
    </location>
</feature>
<comment type="caution">
    <text evidence="2">The sequence shown here is derived from an EMBL/GenBank/DDBJ whole genome shotgun (WGS) entry which is preliminary data.</text>
</comment>
<dbReference type="InterPro" id="IPR007263">
    <property type="entry name" value="DCC1-like"/>
</dbReference>
<dbReference type="GO" id="GO:0015035">
    <property type="term" value="F:protein-disulfide reductase activity"/>
    <property type="evidence" value="ECO:0007669"/>
    <property type="project" value="InterPro"/>
</dbReference>
<sequence length="152" mass="16855">MSIPVVHFNFGGVQSAAAGQGRPYTVVYDGACKVCGRLVKLLTAWDKKRQLELIPFQNTTVLDRFPWIPSSAYADAMQLVGPGGQTWQGGDAVEKLLEILPFGGVFGWAFSVPGFGGLFARFYKWFARNRYRFGCGEHCQIRPLNLDFGEEA</sequence>
<keyword evidence="1" id="KW-1133">Transmembrane helix</keyword>
<dbReference type="Proteomes" id="UP000582837">
    <property type="component" value="Unassembled WGS sequence"/>
</dbReference>
<keyword evidence="1" id="KW-0472">Membrane</keyword>
<accession>A0A841H691</accession>
<dbReference type="AlphaFoldDB" id="A0A841H691"/>
<protein>
    <submittedName>
        <fullName evidence="2">Putative DCC family thiol-disulfide oxidoreductase YuxK</fullName>
    </submittedName>
</protein>
<keyword evidence="3" id="KW-1185">Reference proteome</keyword>
<evidence type="ECO:0000313" key="3">
    <source>
        <dbReference type="Proteomes" id="UP000582837"/>
    </source>
</evidence>
<dbReference type="Pfam" id="PF04134">
    <property type="entry name" value="DCC1-like"/>
    <property type="match status" value="1"/>
</dbReference>
<name>A0A841H691_9BACT</name>
<proteinExistence type="predicted"/>
<evidence type="ECO:0000313" key="2">
    <source>
        <dbReference type="EMBL" id="MBB6073607.1"/>
    </source>
</evidence>
<reference evidence="2 3" key="1">
    <citation type="submission" date="2020-08" db="EMBL/GenBank/DDBJ databases">
        <title>Genomic Encyclopedia of Type Strains, Phase IV (KMG-IV): sequencing the most valuable type-strain genomes for metagenomic binning, comparative biology and taxonomic classification.</title>
        <authorList>
            <person name="Goeker M."/>
        </authorList>
    </citation>
    <scope>NUCLEOTIDE SEQUENCE [LARGE SCALE GENOMIC DNA]</scope>
    <source>
        <strain evidence="2 3">DSM 29007</strain>
    </source>
</reference>